<dbReference type="GO" id="GO:0003676">
    <property type="term" value="F:nucleic acid binding"/>
    <property type="evidence" value="ECO:0007669"/>
    <property type="project" value="InterPro"/>
</dbReference>
<feature type="non-terminal residue" evidence="1">
    <location>
        <position position="53"/>
    </location>
</feature>
<dbReference type="Gene3D" id="3.30.420.10">
    <property type="entry name" value="Ribonuclease H-like superfamily/Ribonuclease H"/>
    <property type="match status" value="1"/>
</dbReference>
<dbReference type="OrthoDB" id="5415741at2759"/>
<accession>A0A8H7A6B6</accession>
<name>A0A8H7A6B6_9EURO</name>
<dbReference type="Proteomes" id="UP000606974">
    <property type="component" value="Unassembled WGS sequence"/>
</dbReference>
<reference evidence="1" key="1">
    <citation type="submission" date="2020-02" db="EMBL/GenBank/DDBJ databases">
        <authorList>
            <person name="Palmer J.M."/>
        </authorList>
    </citation>
    <scope>NUCLEOTIDE SEQUENCE</scope>
    <source>
        <strain evidence="1">EPUS1.4</strain>
        <tissue evidence="1">Thallus</tissue>
    </source>
</reference>
<proteinExistence type="predicted"/>
<comment type="caution">
    <text evidence="1">The sequence shown here is derived from an EMBL/GenBank/DDBJ whole genome shotgun (WGS) entry which is preliminary data.</text>
</comment>
<gene>
    <name evidence="1" type="ORF">GJ744_001743</name>
</gene>
<dbReference type="EMBL" id="JAACFV010001271">
    <property type="protein sequence ID" value="KAF7501992.1"/>
    <property type="molecule type" value="Genomic_DNA"/>
</dbReference>
<evidence type="ECO:0000313" key="1">
    <source>
        <dbReference type="EMBL" id="KAF7501992.1"/>
    </source>
</evidence>
<keyword evidence="2" id="KW-1185">Reference proteome</keyword>
<sequence length="53" mass="6310">TLEDWKNVIWSDETSVILGQRRGGIRLWRDPEEAYKKTQKRVRVALINIDIRS</sequence>
<evidence type="ECO:0000313" key="2">
    <source>
        <dbReference type="Proteomes" id="UP000606974"/>
    </source>
</evidence>
<organism evidence="1 2">
    <name type="scientific">Endocarpon pusillum</name>
    <dbReference type="NCBI Taxonomy" id="364733"/>
    <lineage>
        <taxon>Eukaryota</taxon>
        <taxon>Fungi</taxon>
        <taxon>Dikarya</taxon>
        <taxon>Ascomycota</taxon>
        <taxon>Pezizomycotina</taxon>
        <taxon>Eurotiomycetes</taxon>
        <taxon>Chaetothyriomycetidae</taxon>
        <taxon>Verrucariales</taxon>
        <taxon>Verrucariaceae</taxon>
        <taxon>Endocarpon</taxon>
    </lineage>
</organism>
<evidence type="ECO:0008006" key="3">
    <source>
        <dbReference type="Google" id="ProtNLM"/>
    </source>
</evidence>
<dbReference type="InterPro" id="IPR036397">
    <property type="entry name" value="RNaseH_sf"/>
</dbReference>
<dbReference type="AlphaFoldDB" id="A0A8H7A6B6"/>
<protein>
    <recommendedName>
        <fullName evidence="3">Transposable element Tc1 transposase</fullName>
    </recommendedName>
</protein>